<sequence length="256" mass="28806">MQGHIASFSSPIKWIREGLSAIRQAPFGMVSVCIFYVFTMTALGSLPLFGLVLAAFFMPFGTMLVIEGTRDAYQGKQPNYSVLIDLFKDSYKRYRLMRVGVLYAVFILVANYIYIFMAMDEVSQWKIIDGRLDWASVRANFPWSAVIVTVVVYALGQMATWFAPALVTWKNMAVGKSIFYSFFGCLRNWLAILVLLIILFGFSILCALAVIVLLDTLGLGELSIFVLMPIAFFLTTMAYSTIWPMWVDIFGDVSAD</sequence>
<accession>A0A9D1IHN3</accession>
<organism evidence="2 3">
    <name type="scientific">Candidatus Aphodousia faecigallinarum</name>
    <dbReference type="NCBI Taxonomy" id="2840677"/>
    <lineage>
        <taxon>Bacteria</taxon>
        <taxon>Pseudomonadati</taxon>
        <taxon>Pseudomonadota</taxon>
        <taxon>Betaproteobacteria</taxon>
        <taxon>Burkholderiales</taxon>
        <taxon>Sutterellaceae</taxon>
        <taxon>Sutterellaceae incertae sedis</taxon>
        <taxon>Candidatus Aphodousia</taxon>
    </lineage>
</organism>
<feature type="transmembrane region" description="Helical" evidence="1">
    <location>
        <begin position="189"/>
        <end position="213"/>
    </location>
</feature>
<feature type="transmembrane region" description="Helical" evidence="1">
    <location>
        <begin position="96"/>
        <end position="117"/>
    </location>
</feature>
<evidence type="ECO:0000256" key="1">
    <source>
        <dbReference type="SAM" id="Phobius"/>
    </source>
</evidence>
<dbReference type="Proteomes" id="UP000824083">
    <property type="component" value="Unassembled WGS sequence"/>
</dbReference>
<keyword evidence="1" id="KW-0812">Transmembrane</keyword>
<comment type="caution">
    <text evidence="2">The sequence shown here is derived from an EMBL/GenBank/DDBJ whole genome shotgun (WGS) entry which is preliminary data.</text>
</comment>
<evidence type="ECO:0000313" key="3">
    <source>
        <dbReference type="Proteomes" id="UP000824083"/>
    </source>
</evidence>
<dbReference type="InterPro" id="IPR047798">
    <property type="entry name" value="BPSS1780-like"/>
</dbReference>
<feature type="transmembrane region" description="Helical" evidence="1">
    <location>
        <begin position="141"/>
        <end position="169"/>
    </location>
</feature>
<dbReference type="EMBL" id="DVMY01000053">
    <property type="protein sequence ID" value="HIU37233.1"/>
    <property type="molecule type" value="Genomic_DNA"/>
</dbReference>
<gene>
    <name evidence="2" type="ORF">IAC56_03045</name>
</gene>
<reference evidence="2" key="2">
    <citation type="journal article" date="2021" name="PeerJ">
        <title>Extensive microbial diversity within the chicken gut microbiome revealed by metagenomics and culture.</title>
        <authorList>
            <person name="Gilroy R."/>
            <person name="Ravi A."/>
            <person name="Getino M."/>
            <person name="Pursley I."/>
            <person name="Horton D.L."/>
            <person name="Alikhan N.F."/>
            <person name="Baker D."/>
            <person name="Gharbi K."/>
            <person name="Hall N."/>
            <person name="Watson M."/>
            <person name="Adriaenssens E.M."/>
            <person name="Foster-Nyarko E."/>
            <person name="Jarju S."/>
            <person name="Secka A."/>
            <person name="Antonio M."/>
            <person name="Oren A."/>
            <person name="Chaudhuri R.R."/>
            <person name="La Ragione R."/>
            <person name="Hildebrand F."/>
            <person name="Pallen M.J."/>
        </authorList>
    </citation>
    <scope>NUCLEOTIDE SEQUENCE</scope>
    <source>
        <strain evidence="2">7463</strain>
    </source>
</reference>
<evidence type="ECO:0008006" key="4">
    <source>
        <dbReference type="Google" id="ProtNLM"/>
    </source>
</evidence>
<keyword evidence="1" id="KW-1133">Transmembrane helix</keyword>
<dbReference type="AlphaFoldDB" id="A0A9D1IHN3"/>
<keyword evidence="1" id="KW-0472">Membrane</keyword>
<protein>
    <recommendedName>
        <fullName evidence="4">Transmembrane protein</fullName>
    </recommendedName>
</protein>
<dbReference type="NCBIfam" id="NF041043">
    <property type="entry name" value="BPSS1780_fam"/>
    <property type="match status" value="1"/>
</dbReference>
<name>A0A9D1IHN3_9BURK</name>
<feature type="transmembrane region" description="Helical" evidence="1">
    <location>
        <begin position="219"/>
        <end position="239"/>
    </location>
</feature>
<reference evidence="2" key="1">
    <citation type="submission" date="2020-10" db="EMBL/GenBank/DDBJ databases">
        <authorList>
            <person name="Gilroy R."/>
        </authorList>
    </citation>
    <scope>NUCLEOTIDE SEQUENCE</scope>
    <source>
        <strain evidence="2">7463</strain>
    </source>
</reference>
<proteinExistence type="predicted"/>
<evidence type="ECO:0000313" key="2">
    <source>
        <dbReference type="EMBL" id="HIU37233.1"/>
    </source>
</evidence>